<name>A0AAD4LMN8_9AGAM</name>
<accession>A0AAD4LMN8</accession>
<keyword evidence="3" id="KW-1185">Reference proteome</keyword>
<feature type="region of interest" description="Disordered" evidence="1">
    <location>
        <begin position="511"/>
        <end position="573"/>
    </location>
</feature>
<feature type="compositionally biased region" description="Low complexity" evidence="1">
    <location>
        <begin position="91"/>
        <end position="117"/>
    </location>
</feature>
<feature type="compositionally biased region" description="Pro residues" evidence="1">
    <location>
        <begin position="14"/>
        <end position="34"/>
    </location>
</feature>
<reference evidence="2" key="1">
    <citation type="submission" date="2022-01" db="EMBL/GenBank/DDBJ databases">
        <title>Comparative genomics reveals a dynamic genome evolution in the ectomycorrhizal milk-cap (Lactarius) mushrooms.</title>
        <authorList>
            <consortium name="DOE Joint Genome Institute"/>
            <person name="Lebreton A."/>
            <person name="Tang N."/>
            <person name="Kuo A."/>
            <person name="LaButti K."/>
            <person name="Drula E."/>
            <person name="Barry K."/>
            <person name="Clum A."/>
            <person name="Lipzen A."/>
            <person name="Mousain D."/>
            <person name="Ng V."/>
            <person name="Wang R."/>
            <person name="Wang X."/>
            <person name="Dai Y."/>
            <person name="Henrissat B."/>
            <person name="Grigoriev I.V."/>
            <person name="Guerin-Laguette A."/>
            <person name="Yu F."/>
            <person name="Martin F.M."/>
        </authorList>
    </citation>
    <scope>NUCLEOTIDE SEQUENCE</scope>
    <source>
        <strain evidence="2">QP</strain>
    </source>
</reference>
<sequence length="573" mass="61988">MSMQGRHHEQELPPGMPLRPPSAPPPYTYPPTSPNDPGAHTDSHRPSSPLHFATVVHPRVPGPSKSPRRPLPPLPEFRGVGGSVANLPLASGSRPSLRVSTSSSSSLLKPSSSSAPLPSSPPLVTPVSPPGPSSSSSSRPPRHRSLIPLFSLLRPSRQRFPTKQIAEREAQAPATDARLEAEEAKRAVELEAVKRAATEEHARLAATQSNAKEAIRSNVRSLLLRHLPSDEDYDPIFKKCAEICESGGLNLSEVLQEPLIDGKPPVYWAILNGPSTSLQGSDAAFDTLVVALLGACQPLKETTITSVRLACMLTSNNVLLQHLFRRFPALSPLTPGDAILLSSAGGGDVADVDEKQDGSGTFVARIQVRRFRLRMRVSKLIRVEFVTSDRIWTITFSVRPENVAEGRSESRWLLSLGLADHSMPAWVDADLVVSGSPPPTNEADDREPTFTIPLCCNVCELKPGSESAIRIRLDDGPLRPHLLNESQALVDSDGTLHAQFTARLTRPTRSFLSPSSIDFSDTASQTSSALDAMTTTTSSRSEPPRSPISSIRKKRRARDGPEPVYATLRRGGR</sequence>
<dbReference type="Proteomes" id="UP001201163">
    <property type="component" value="Unassembled WGS sequence"/>
</dbReference>
<dbReference type="EMBL" id="JAKELL010000014">
    <property type="protein sequence ID" value="KAH8994556.1"/>
    <property type="molecule type" value="Genomic_DNA"/>
</dbReference>
<evidence type="ECO:0000313" key="3">
    <source>
        <dbReference type="Proteomes" id="UP001201163"/>
    </source>
</evidence>
<feature type="compositionally biased region" description="Polar residues" evidence="1">
    <location>
        <begin position="511"/>
        <end position="537"/>
    </location>
</feature>
<evidence type="ECO:0000256" key="1">
    <source>
        <dbReference type="SAM" id="MobiDB-lite"/>
    </source>
</evidence>
<proteinExistence type="predicted"/>
<feature type="region of interest" description="Disordered" evidence="1">
    <location>
        <begin position="1"/>
        <end position="143"/>
    </location>
</feature>
<protein>
    <submittedName>
        <fullName evidence="2">Uncharacterized protein</fullName>
    </submittedName>
</protein>
<dbReference type="AlphaFoldDB" id="A0AAD4LMN8"/>
<feature type="compositionally biased region" description="Pro residues" evidence="1">
    <location>
        <begin position="118"/>
        <end position="132"/>
    </location>
</feature>
<feature type="compositionally biased region" description="Basic and acidic residues" evidence="1">
    <location>
        <begin position="1"/>
        <end position="11"/>
    </location>
</feature>
<gene>
    <name evidence="2" type="ORF">EDB92DRAFT_1943866</name>
</gene>
<comment type="caution">
    <text evidence="2">The sequence shown here is derived from an EMBL/GenBank/DDBJ whole genome shotgun (WGS) entry which is preliminary data.</text>
</comment>
<organism evidence="2 3">
    <name type="scientific">Lactarius akahatsu</name>
    <dbReference type="NCBI Taxonomy" id="416441"/>
    <lineage>
        <taxon>Eukaryota</taxon>
        <taxon>Fungi</taxon>
        <taxon>Dikarya</taxon>
        <taxon>Basidiomycota</taxon>
        <taxon>Agaricomycotina</taxon>
        <taxon>Agaricomycetes</taxon>
        <taxon>Russulales</taxon>
        <taxon>Russulaceae</taxon>
        <taxon>Lactarius</taxon>
    </lineage>
</organism>
<evidence type="ECO:0000313" key="2">
    <source>
        <dbReference type="EMBL" id="KAH8994556.1"/>
    </source>
</evidence>